<name>A0A926VI23_9CYAN</name>
<dbReference type="GO" id="GO:0008194">
    <property type="term" value="F:UDP-glycosyltransferase activity"/>
    <property type="evidence" value="ECO:0007669"/>
    <property type="project" value="InterPro"/>
</dbReference>
<dbReference type="Pfam" id="PF00201">
    <property type="entry name" value="UDPGT"/>
    <property type="match status" value="1"/>
</dbReference>
<dbReference type="InterPro" id="IPR050426">
    <property type="entry name" value="Glycosyltransferase_28"/>
</dbReference>
<dbReference type="Gene3D" id="3.40.50.2000">
    <property type="entry name" value="Glycogen Phosphorylase B"/>
    <property type="match status" value="2"/>
</dbReference>
<dbReference type="EMBL" id="JACJPW010000074">
    <property type="protein sequence ID" value="MBD2184153.1"/>
    <property type="molecule type" value="Genomic_DNA"/>
</dbReference>
<dbReference type="RefSeq" id="WP_190469977.1">
    <property type="nucleotide sequence ID" value="NZ_JACJPW010000074.1"/>
</dbReference>
<dbReference type="PANTHER" id="PTHR48050:SF13">
    <property type="entry name" value="STEROL 3-BETA-GLUCOSYLTRANSFERASE UGT80A2"/>
    <property type="match status" value="1"/>
</dbReference>
<dbReference type="InterPro" id="IPR002213">
    <property type="entry name" value="UDP_glucos_trans"/>
</dbReference>
<accession>A0A926VI23</accession>
<dbReference type="AlphaFoldDB" id="A0A926VI23"/>
<organism evidence="1 2">
    <name type="scientific">Aerosakkonema funiforme FACHB-1375</name>
    <dbReference type="NCBI Taxonomy" id="2949571"/>
    <lineage>
        <taxon>Bacteria</taxon>
        <taxon>Bacillati</taxon>
        <taxon>Cyanobacteriota</taxon>
        <taxon>Cyanophyceae</taxon>
        <taxon>Oscillatoriophycideae</taxon>
        <taxon>Aerosakkonematales</taxon>
        <taxon>Aerosakkonemataceae</taxon>
        <taxon>Aerosakkonema</taxon>
    </lineage>
</organism>
<reference evidence="1" key="1">
    <citation type="journal article" date="2015" name="ISME J.">
        <title>Draft Genome Sequence of Streptomyces incarnatus NRRL8089, which Produces the Nucleoside Antibiotic Sinefungin.</title>
        <authorList>
            <person name="Oshima K."/>
            <person name="Hattori M."/>
            <person name="Shimizu H."/>
            <person name="Fukuda K."/>
            <person name="Nemoto M."/>
            <person name="Inagaki K."/>
            <person name="Tamura T."/>
        </authorList>
    </citation>
    <scope>NUCLEOTIDE SEQUENCE</scope>
    <source>
        <strain evidence="1">FACHB-1375</strain>
    </source>
</reference>
<dbReference type="CDD" id="cd03784">
    <property type="entry name" value="GT1_Gtf-like"/>
    <property type="match status" value="1"/>
</dbReference>
<evidence type="ECO:0000313" key="2">
    <source>
        <dbReference type="Proteomes" id="UP000641646"/>
    </source>
</evidence>
<gene>
    <name evidence="1" type="ORF">H6G03_24295</name>
</gene>
<comment type="caution">
    <text evidence="1">The sequence shown here is derived from an EMBL/GenBank/DDBJ whole genome shotgun (WGS) entry which is preliminary data.</text>
</comment>
<keyword evidence="2" id="KW-1185">Reference proteome</keyword>
<dbReference type="SUPFAM" id="SSF53756">
    <property type="entry name" value="UDP-Glycosyltransferase/glycogen phosphorylase"/>
    <property type="match status" value="1"/>
</dbReference>
<dbReference type="PANTHER" id="PTHR48050">
    <property type="entry name" value="STEROL 3-BETA-GLUCOSYLTRANSFERASE"/>
    <property type="match status" value="1"/>
</dbReference>
<dbReference type="Proteomes" id="UP000641646">
    <property type="component" value="Unassembled WGS sequence"/>
</dbReference>
<sequence length="434" mass="47734">MTHFGIISPAAIGHLNPMCVLGRELQRRGHNVTLFGIPDIEEKVMKSGLNFCQIGESQFPLGTLGRKYKQLGEMSGVAGLKFTVRWLQEEAAMLFRSAPEALKLIGVEALLVDQVSTAGGTVADFLNLPFITVCNALLINREAGVPPYFTPWSYSKGWGARLRNQAGNFLIDRITQPIWNILVQQRQQWQLAPYSKREDAYSQLAQICQLPAEFDFPRVNLSPCFHYTGPFQDSSGLEPVSFPSLSFPWEKLTDRPLIYASLGTLQNRKWEIFHSIAEACLGLDAQLVISLGNPNSQESLSLPGSPLVVPFAPHQKLIERASLIITHAGMNTVLGALSSGVPLVAIPITNEQPGIATRLARTGAGEMLPLARLSVPKLRAVIQRVLTEDSYQKNAFRLQEAIRRAGKASRAVDIIEQAISTGKSVLAHPKDYNC</sequence>
<protein>
    <submittedName>
        <fullName evidence="1">Glycosyltransferase</fullName>
    </submittedName>
</protein>
<reference evidence="1" key="2">
    <citation type="submission" date="2020-08" db="EMBL/GenBank/DDBJ databases">
        <authorList>
            <person name="Chen M."/>
            <person name="Teng W."/>
            <person name="Zhao L."/>
            <person name="Hu C."/>
            <person name="Zhou Y."/>
            <person name="Han B."/>
            <person name="Song L."/>
            <person name="Shu W."/>
        </authorList>
    </citation>
    <scope>NUCLEOTIDE SEQUENCE</scope>
    <source>
        <strain evidence="1">FACHB-1375</strain>
    </source>
</reference>
<evidence type="ECO:0000313" key="1">
    <source>
        <dbReference type="EMBL" id="MBD2184153.1"/>
    </source>
</evidence>
<dbReference type="GO" id="GO:0017000">
    <property type="term" value="P:antibiotic biosynthetic process"/>
    <property type="evidence" value="ECO:0007669"/>
    <property type="project" value="UniProtKB-ARBA"/>
</dbReference>
<proteinExistence type="predicted"/>